<name>A0ABT2D1B0_9BURK</name>
<sequence length="198" mass="19853">MKTSVMGLFAALLASLSLTCVAADRVVINGGDVYANSDVTFPNSVGNAFVGGAPIYGGQGWGVLNIYLTEPGTNIISDHLFSVAGTGASCDGQGNGADCIFFSSDSAADPSIGTHCTLGSAFCLEETGLLQDVTAMVGLQNGGLGIFGGGSIMIQSDIAEVPAPGTFLLFGLGLAVLGFCAHKRAIAPSQGIRLGLTA</sequence>
<organism evidence="3 4">
    <name type="scientific">Massilia terrae</name>
    <dbReference type="NCBI Taxonomy" id="1811224"/>
    <lineage>
        <taxon>Bacteria</taxon>
        <taxon>Pseudomonadati</taxon>
        <taxon>Pseudomonadota</taxon>
        <taxon>Betaproteobacteria</taxon>
        <taxon>Burkholderiales</taxon>
        <taxon>Oxalobacteraceae</taxon>
        <taxon>Telluria group</taxon>
        <taxon>Massilia</taxon>
    </lineage>
</organism>
<dbReference type="RefSeq" id="WP_258812775.1">
    <property type="nucleotide sequence ID" value="NZ_JANUGU010000005.1"/>
</dbReference>
<feature type="signal peptide" evidence="1">
    <location>
        <begin position="1"/>
        <end position="22"/>
    </location>
</feature>
<dbReference type="Proteomes" id="UP001204621">
    <property type="component" value="Unassembled WGS sequence"/>
</dbReference>
<protein>
    <submittedName>
        <fullName evidence="3">PEP-CTERM sorting domain-containing protein</fullName>
    </submittedName>
</protein>
<evidence type="ECO:0000313" key="3">
    <source>
        <dbReference type="EMBL" id="MCS0659586.1"/>
    </source>
</evidence>
<dbReference type="NCBIfam" id="TIGR02595">
    <property type="entry name" value="PEP_CTERM"/>
    <property type="match status" value="1"/>
</dbReference>
<comment type="caution">
    <text evidence="3">The sequence shown here is derived from an EMBL/GenBank/DDBJ whole genome shotgun (WGS) entry which is preliminary data.</text>
</comment>
<feature type="domain" description="Ice-binding protein C-terminal" evidence="2">
    <location>
        <begin position="161"/>
        <end position="180"/>
    </location>
</feature>
<proteinExistence type="predicted"/>
<accession>A0ABT2D1B0</accession>
<keyword evidence="1" id="KW-0732">Signal</keyword>
<evidence type="ECO:0000256" key="1">
    <source>
        <dbReference type="SAM" id="SignalP"/>
    </source>
</evidence>
<reference evidence="3 4" key="1">
    <citation type="submission" date="2022-08" db="EMBL/GenBank/DDBJ databases">
        <title>Reclassification of Massilia species as members of the genera Telluria, Duganella, Pseudoduganella, Mokoshia gen. nov. and Zemynaea gen. nov. using orthogonal and non-orthogonal genome-based approaches.</title>
        <authorList>
            <person name="Bowman J.P."/>
        </authorList>
    </citation>
    <scope>NUCLEOTIDE SEQUENCE [LARGE SCALE GENOMIC DNA]</scope>
    <source>
        <strain evidence="3 4">JCM 31606</strain>
    </source>
</reference>
<dbReference type="Pfam" id="PF07589">
    <property type="entry name" value="PEP-CTERM"/>
    <property type="match status" value="1"/>
</dbReference>
<keyword evidence="4" id="KW-1185">Reference proteome</keyword>
<evidence type="ECO:0000259" key="2">
    <source>
        <dbReference type="Pfam" id="PF07589"/>
    </source>
</evidence>
<evidence type="ECO:0000313" key="4">
    <source>
        <dbReference type="Proteomes" id="UP001204621"/>
    </source>
</evidence>
<dbReference type="InterPro" id="IPR013424">
    <property type="entry name" value="Ice-binding_C"/>
</dbReference>
<gene>
    <name evidence="3" type="ORF">NX778_16070</name>
</gene>
<dbReference type="EMBL" id="JANUGU010000005">
    <property type="protein sequence ID" value="MCS0659586.1"/>
    <property type="molecule type" value="Genomic_DNA"/>
</dbReference>
<feature type="chain" id="PRO_5046861113" evidence="1">
    <location>
        <begin position="23"/>
        <end position="198"/>
    </location>
</feature>